<gene>
    <name evidence="2" type="ORF">R3P38DRAFT_2718575</name>
</gene>
<keyword evidence="1" id="KW-0472">Membrane</keyword>
<reference evidence="2 3" key="1">
    <citation type="journal article" date="2024" name="J Genomics">
        <title>Draft genome sequencing and assembly of Favolaschia claudopus CIRM-BRFM 2984 isolated from oak limbs.</title>
        <authorList>
            <person name="Navarro D."/>
            <person name="Drula E."/>
            <person name="Chaduli D."/>
            <person name="Cazenave R."/>
            <person name="Ahrendt S."/>
            <person name="Wang J."/>
            <person name="Lipzen A."/>
            <person name="Daum C."/>
            <person name="Barry K."/>
            <person name="Grigoriev I.V."/>
            <person name="Favel A."/>
            <person name="Rosso M.N."/>
            <person name="Martin F."/>
        </authorList>
    </citation>
    <scope>NUCLEOTIDE SEQUENCE [LARGE SCALE GENOMIC DNA]</scope>
    <source>
        <strain evidence="2 3">CIRM-BRFM 2984</strain>
    </source>
</reference>
<accession>A0AAW0AT80</accession>
<evidence type="ECO:0000313" key="3">
    <source>
        <dbReference type="Proteomes" id="UP001362999"/>
    </source>
</evidence>
<feature type="transmembrane region" description="Helical" evidence="1">
    <location>
        <begin position="20"/>
        <end position="40"/>
    </location>
</feature>
<sequence length="50" mass="5807">QRCVPLSPSLHRSHIQAADFWLISFIPYLLFLTLGGFDCIPLRHKQNLDQ</sequence>
<dbReference type="Proteomes" id="UP001362999">
    <property type="component" value="Unassembled WGS sequence"/>
</dbReference>
<protein>
    <submittedName>
        <fullName evidence="2">Uncharacterized protein</fullName>
    </submittedName>
</protein>
<keyword evidence="1" id="KW-0812">Transmembrane</keyword>
<dbReference type="AlphaFoldDB" id="A0AAW0AT80"/>
<evidence type="ECO:0000313" key="2">
    <source>
        <dbReference type="EMBL" id="KAK7016340.1"/>
    </source>
</evidence>
<proteinExistence type="predicted"/>
<keyword evidence="3" id="KW-1185">Reference proteome</keyword>
<name>A0AAW0AT80_9AGAR</name>
<evidence type="ECO:0000256" key="1">
    <source>
        <dbReference type="SAM" id="Phobius"/>
    </source>
</evidence>
<organism evidence="2 3">
    <name type="scientific">Favolaschia claudopus</name>
    <dbReference type="NCBI Taxonomy" id="2862362"/>
    <lineage>
        <taxon>Eukaryota</taxon>
        <taxon>Fungi</taxon>
        <taxon>Dikarya</taxon>
        <taxon>Basidiomycota</taxon>
        <taxon>Agaricomycotina</taxon>
        <taxon>Agaricomycetes</taxon>
        <taxon>Agaricomycetidae</taxon>
        <taxon>Agaricales</taxon>
        <taxon>Marasmiineae</taxon>
        <taxon>Mycenaceae</taxon>
        <taxon>Favolaschia</taxon>
    </lineage>
</organism>
<dbReference type="EMBL" id="JAWWNJ010000051">
    <property type="protein sequence ID" value="KAK7016340.1"/>
    <property type="molecule type" value="Genomic_DNA"/>
</dbReference>
<comment type="caution">
    <text evidence="2">The sequence shown here is derived from an EMBL/GenBank/DDBJ whole genome shotgun (WGS) entry which is preliminary data.</text>
</comment>
<keyword evidence="1" id="KW-1133">Transmembrane helix</keyword>
<feature type="non-terminal residue" evidence="2">
    <location>
        <position position="1"/>
    </location>
</feature>